<dbReference type="AlphaFoldDB" id="A0AAE1UAM3"/>
<evidence type="ECO:0000313" key="1">
    <source>
        <dbReference type="EMBL" id="KAK4313911.1"/>
    </source>
</evidence>
<evidence type="ECO:0000313" key="2">
    <source>
        <dbReference type="Proteomes" id="UP001292094"/>
    </source>
</evidence>
<keyword evidence="2" id="KW-1185">Reference proteome</keyword>
<reference evidence="1" key="1">
    <citation type="submission" date="2023-11" db="EMBL/GenBank/DDBJ databases">
        <title>Genome assemblies of two species of porcelain crab, Petrolisthes cinctipes and Petrolisthes manimaculis (Anomura: Porcellanidae).</title>
        <authorList>
            <person name="Angst P."/>
        </authorList>
    </citation>
    <scope>NUCLEOTIDE SEQUENCE</scope>
    <source>
        <strain evidence="1">PB745_02</strain>
        <tissue evidence="1">Gill</tissue>
    </source>
</reference>
<accession>A0AAE1UAM3</accession>
<dbReference type="Proteomes" id="UP001292094">
    <property type="component" value="Unassembled WGS sequence"/>
</dbReference>
<protein>
    <submittedName>
        <fullName evidence="1">Uncharacterized protein</fullName>
    </submittedName>
</protein>
<comment type="caution">
    <text evidence="1">The sequence shown here is derived from an EMBL/GenBank/DDBJ whole genome shotgun (WGS) entry which is preliminary data.</text>
</comment>
<gene>
    <name evidence="1" type="ORF">Pmani_014773</name>
</gene>
<dbReference type="Pfam" id="PF02958">
    <property type="entry name" value="EcKL"/>
    <property type="match status" value="1"/>
</dbReference>
<dbReference type="EMBL" id="JAWZYT010001256">
    <property type="protein sequence ID" value="KAK4313911.1"/>
    <property type="molecule type" value="Genomic_DNA"/>
</dbReference>
<organism evidence="1 2">
    <name type="scientific">Petrolisthes manimaculis</name>
    <dbReference type="NCBI Taxonomy" id="1843537"/>
    <lineage>
        <taxon>Eukaryota</taxon>
        <taxon>Metazoa</taxon>
        <taxon>Ecdysozoa</taxon>
        <taxon>Arthropoda</taxon>
        <taxon>Crustacea</taxon>
        <taxon>Multicrustacea</taxon>
        <taxon>Malacostraca</taxon>
        <taxon>Eumalacostraca</taxon>
        <taxon>Eucarida</taxon>
        <taxon>Decapoda</taxon>
        <taxon>Pleocyemata</taxon>
        <taxon>Anomura</taxon>
        <taxon>Galatheoidea</taxon>
        <taxon>Porcellanidae</taxon>
        <taxon>Petrolisthes</taxon>
    </lineage>
</organism>
<name>A0AAE1UAM3_9EUCA</name>
<dbReference type="InterPro" id="IPR004119">
    <property type="entry name" value="EcKL"/>
</dbReference>
<proteinExistence type="predicted"/>
<sequence>MAGTNPGENFGSEVVRVKAKGQLVSREFEKQNSTKEYNLFMKFLRGNYFSRQMGNQMQGPLRELLIFSDIITELNEFQAQMTGDKYRINIPGFVHGICTTDEYVLVMQDLSIDGSGCVVGAEVFHQIEKCRWITLLSSASGTVSIDLWVTTVAAAAAAALEWFLGDNIDSILYCKHRNHDRNNQPANNLLLPLRQLALLALLRHARLP</sequence>